<reference evidence="2" key="1">
    <citation type="submission" date="2022-07" db="EMBL/GenBank/DDBJ databases">
        <title>Genome analysis of Parmales, a sister group of diatoms, reveals the evolutionary specialization of diatoms from phago-mixotrophs to photoautotrophs.</title>
        <authorList>
            <person name="Ban H."/>
            <person name="Sato S."/>
            <person name="Yoshikawa S."/>
            <person name="Kazumasa Y."/>
            <person name="Nakamura Y."/>
            <person name="Ichinomiya M."/>
            <person name="Saitoh K."/>
            <person name="Sato N."/>
            <person name="Blanc-Mathieu R."/>
            <person name="Endo H."/>
            <person name="Kuwata A."/>
            <person name="Ogata H."/>
        </authorList>
    </citation>
    <scope>NUCLEOTIDE SEQUENCE</scope>
</reference>
<gene>
    <name evidence="2" type="ORF">TrRE_jg1795</name>
</gene>
<dbReference type="Pfam" id="PF08811">
    <property type="entry name" value="DUF1800"/>
    <property type="match status" value="1"/>
</dbReference>
<dbReference type="PANTHER" id="PTHR43737">
    <property type="entry name" value="BLL7424 PROTEIN"/>
    <property type="match status" value="1"/>
</dbReference>
<evidence type="ECO:0000313" key="2">
    <source>
        <dbReference type="EMBL" id="GMH59790.1"/>
    </source>
</evidence>
<organism evidence="2 3">
    <name type="scientific">Triparma retinervis</name>
    <dbReference type="NCBI Taxonomy" id="2557542"/>
    <lineage>
        <taxon>Eukaryota</taxon>
        <taxon>Sar</taxon>
        <taxon>Stramenopiles</taxon>
        <taxon>Ochrophyta</taxon>
        <taxon>Bolidophyceae</taxon>
        <taxon>Parmales</taxon>
        <taxon>Triparmaceae</taxon>
        <taxon>Triparma</taxon>
    </lineage>
</organism>
<feature type="region of interest" description="Disordered" evidence="1">
    <location>
        <begin position="871"/>
        <end position="904"/>
    </location>
</feature>
<dbReference type="Pfam" id="PF07394">
    <property type="entry name" value="DUF1501"/>
    <property type="match status" value="1"/>
</dbReference>
<comment type="caution">
    <text evidence="2">The sequence shown here is derived from an EMBL/GenBank/DDBJ whole genome shotgun (WGS) entry which is preliminary data.</text>
</comment>
<proteinExistence type="predicted"/>
<dbReference type="SUPFAM" id="SSF53649">
    <property type="entry name" value="Alkaline phosphatase-like"/>
    <property type="match status" value="1"/>
</dbReference>
<dbReference type="AlphaFoldDB" id="A0A9W6ZZ54"/>
<dbReference type="InterPro" id="IPR010869">
    <property type="entry name" value="DUF1501"/>
</dbReference>
<evidence type="ECO:0008006" key="4">
    <source>
        <dbReference type="Google" id="ProtNLM"/>
    </source>
</evidence>
<dbReference type="PANTHER" id="PTHR43737:SF1">
    <property type="entry name" value="DUF1501 DOMAIN-CONTAINING PROTEIN"/>
    <property type="match status" value="1"/>
</dbReference>
<evidence type="ECO:0000256" key="1">
    <source>
        <dbReference type="SAM" id="MobiDB-lite"/>
    </source>
</evidence>
<evidence type="ECO:0000313" key="3">
    <source>
        <dbReference type="Proteomes" id="UP001165082"/>
    </source>
</evidence>
<accession>A0A9W6ZZ54</accession>
<sequence length="1136" mass="124441">MQTDHKDMATPEQYLSRRNEELKQMDLDQDSELYAALCNADSSGKCKFKSDVVLDMDFKCTGKECLIQQPRVVRIDGTSENEEAVPTFYEYIRQPCVDLLFPENAVLVTNNNKSPRACANPNVPIALATCCPTGTKRCWTSAGAGPQMVFTGERVTQKEAISRCEANGLNAVSFDRTNFDYSNAFWNHAPCQMQVQVNPDGLVARVDVLGNNKGMNHVRMDNRNYFHVHWAGGAFPKVEDGCHAEANGTSACTLHVGDHGGASCLCDINVEHYAPFSSEDRPSREKITENLMIGYRDPSGDPELTAINYGNSVVAYSGSLGNDTYVAAYKVVDSLGRTQFLKNTLSNVRLTSSALSFRNPPTYTNVIEPTARDASDDVDSLIDHLFYHPNTAPFIAHKLIQRFTTSNPSPRYIKGVAGAFTLGSYGDFGSGSYGDLGATFAAIFLDSEASSSVLDSDPSFGTMREPLLKILHILRSLSYSPVDFPEVELRSMADKIGQMAYESPTVFNYYDPTFVPHQLASRDIKAPEGQLLNAPFTISWLNGAMSLIRYGLTRCSGGFAFSGRNNCQDVDKNRKSPSEMTNIAGILTYEPEPLPEASETPAPTVAPAVENRTCVDDPDWRRYNFDSGTSYNHDCAGSGRRRSNGQTWVCDEFGTATMDEFGRTDYEACPVSCGSCPANVEGMVRGEQVVDELSLLLTSGRMSEHNRGIIVSEYEKELLRYGDVGKAARVASQLMVVTPEFHSTAFNEVRDGGDFREVEEEKPAEVVSGYKALVYVMMFGAADSYNFIVPHSECETAEGEKDMYADYKAVRGNVAINKGDLLEVDAGGDHQVCRKFGLHPSLKHVKEMYDEGDASFVANVGVLTEKITREEFHKKSAKRPPSLFSHNSQSQALQTAKPQDPTGSGWIGRLKDSLVAQGITVGAYSIDGNSKVLETDVSSAANVISKFEGVVPFDGGGQLARLYGAIGNITNVKGSSMLGETYASSLQNMLRRTEELEVAMEEAEVTQEYGNTKLGNQFRQVSKIIRANEVKMKNERDVFYVYIGGWDTHSNLGDKLTSLLDEVDGALEAFTNEMKEIGIWKDVAVVTASDFGRTLTDNGVGTDHAWAGNHFAVGGGLKGGKVHGRFIDDYGEMGTQ</sequence>
<protein>
    <recommendedName>
        <fullName evidence="4">DUF1501 domain-containing protein</fullName>
    </recommendedName>
</protein>
<dbReference type="OrthoDB" id="411021at2759"/>
<dbReference type="Proteomes" id="UP001165082">
    <property type="component" value="Unassembled WGS sequence"/>
</dbReference>
<dbReference type="EMBL" id="BRXZ01002321">
    <property type="protein sequence ID" value="GMH59790.1"/>
    <property type="molecule type" value="Genomic_DNA"/>
</dbReference>
<feature type="compositionally biased region" description="Polar residues" evidence="1">
    <location>
        <begin position="884"/>
        <end position="897"/>
    </location>
</feature>
<feature type="non-terminal residue" evidence="2">
    <location>
        <position position="1136"/>
    </location>
</feature>
<name>A0A9W6ZZ54_9STRA</name>
<keyword evidence="3" id="KW-1185">Reference proteome</keyword>
<dbReference type="InterPro" id="IPR017850">
    <property type="entry name" value="Alkaline_phosphatase_core_sf"/>
</dbReference>
<dbReference type="InterPro" id="IPR014917">
    <property type="entry name" value="DUF1800"/>
</dbReference>